<feature type="region of interest" description="Disordered" evidence="7">
    <location>
        <begin position="540"/>
        <end position="562"/>
    </location>
</feature>
<dbReference type="InterPro" id="IPR036322">
    <property type="entry name" value="WD40_repeat_dom_sf"/>
</dbReference>
<evidence type="ECO:0000256" key="7">
    <source>
        <dbReference type="SAM" id="MobiDB-lite"/>
    </source>
</evidence>
<evidence type="ECO:0000313" key="10">
    <source>
        <dbReference type="Proteomes" id="UP000440578"/>
    </source>
</evidence>
<name>A0A6A4VFJ8_AMPAM</name>
<dbReference type="Gene3D" id="2.130.10.10">
    <property type="entry name" value="YVTN repeat-like/Quinoprotein amine dehydrogenase"/>
    <property type="match status" value="1"/>
</dbReference>
<dbReference type="EMBL" id="VIIS01002042">
    <property type="protein sequence ID" value="KAF0289283.1"/>
    <property type="molecule type" value="Genomic_DNA"/>
</dbReference>
<dbReference type="EMBL" id="VIIS01002042">
    <property type="protein sequence ID" value="KAF0289282.1"/>
    <property type="molecule type" value="Genomic_DNA"/>
</dbReference>
<proteinExistence type="predicted"/>
<comment type="subcellular location">
    <subcellularLocation>
        <location evidence="1">Nucleus</location>
        <location evidence="1">Nucleolus</location>
    </subcellularLocation>
</comment>
<dbReference type="PANTHER" id="PTHR14085">
    <property type="entry name" value="WD-REPEAT PROTEIN BING4"/>
    <property type="match status" value="1"/>
</dbReference>
<evidence type="ECO:0000256" key="3">
    <source>
        <dbReference type="ARBA" id="ARBA00022574"/>
    </source>
</evidence>
<dbReference type="PROSITE" id="PS50082">
    <property type="entry name" value="WD_REPEATS_2"/>
    <property type="match status" value="1"/>
</dbReference>
<keyword evidence="3 6" id="KW-0853">WD repeat</keyword>
<dbReference type="FunFam" id="2.130.10.10:FF:000378">
    <property type="entry name" value="U3 small nucleolar RNA-associated protein 7"/>
    <property type="match status" value="1"/>
</dbReference>
<dbReference type="Pfam" id="PF00400">
    <property type="entry name" value="WD40"/>
    <property type="match status" value="1"/>
</dbReference>
<feature type="region of interest" description="Disordered" evidence="7">
    <location>
        <begin position="1"/>
        <end position="98"/>
    </location>
</feature>
<dbReference type="GO" id="GO:0030686">
    <property type="term" value="C:90S preribosome"/>
    <property type="evidence" value="ECO:0007669"/>
    <property type="project" value="TreeGrafter"/>
</dbReference>
<dbReference type="Proteomes" id="UP000440578">
    <property type="component" value="Unassembled WGS sequence"/>
</dbReference>
<dbReference type="InterPro" id="IPR015943">
    <property type="entry name" value="WD40/YVTN_repeat-like_dom_sf"/>
</dbReference>
<comment type="caution">
    <text evidence="9">The sequence shown here is derived from an EMBL/GenBank/DDBJ whole genome shotgun (WGS) entry which is preliminary data.</text>
</comment>
<dbReference type="SMART" id="SM01033">
    <property type="entry name" value="BING4CT"/>
    <property type="match status" value="1"/>
</dbReference>
<dbReference type="InterPro" id="IPR040315">
    <property type="entry name" value="WDR46/Utp7"/>
</dbReference>
<evidence type="ECO:0000256" key="1">
    <source>
        <dbReference type="ARBA" id="ARBA00004604"/>
    </source>
</evidence>
<feature type="domain" description="BING4 C-terminal" evidence="8">
    <location>
        <begin position="399"/>
        <end position="508"/>
    </location>
</feature>
<keyword evidence="4" id="KW-0677">Repeat</keyword>
<evidence type="ECO:0000259" key="8">
    <source>
        <dbReference type="SMART" id="SM01033"/>
    </source>
</evidence>
<keyword evidence="5" id="KW-0539">Nucleus</keyword>
<dbReference type="InterPro" id="IPR019775">
    <property type="entry name" value="WD40_repeat_CS"/>
</dbReference>
<evidence type="ECO:0000256" key="4">
    <source>
        <dbReference type="ARBA" id="ARBA00022737"/>
    </source>
</evidence>
<dbReference type="PANTHER" id="PTHR14085:SF3">
    <property type="entry name" value="WD REPEAT-CONTAINING PROTEIN 46"/>
    <property type="match status" value="1"/>
</dbReference>
<feature type="compositionally biased region" description="Basic and acidic residues" evidence="7">
    <location>
        <begin position="36"/>
        <end position="45"/>
    </location>
</feature>
<gene>
    <name evidence="9" type="primary">WDR46_1</name>
    <name evidence="9" type="ORF">FJT64_001310</name>
</gene>
<dbReference type="InterPro" id="IPR012952">
    <property type="entry name" value="BING4_C_dom"/>
</dbReference>
<dbReference type="PROSITE" id="PS50294">
    <property type="entry name" value="WD_REPEATS_REGION"/>
    <property type="match status" value="1"/>
</dbReference>
<evidence type="ECO:0000256" key="5">
    <source>
        <dbReference type="ARBA" id="ARBA00023242"/>
    </source>
</evidence>
<evidence type="ECO:0000256" key="2">
    <source>
        <dbReference type="ARBA" id="ARBA00022552"/>
    </source>
</evidence>
<dbReference type="AlphaFoldDB" id="A0A6A4VFJ8"/>
<evidence type="ECO:0000256" key="6">
    <source>
        <dbReference type="PROSITE-ProRule" id="PRU00221"/>
    </source>
</evidence>
<sequence length="607" mass="67984">MESAKVLTKKERRQLRQQGRVPHKLKELSKATQVLKADRKKDNRTRQPWNRPKNADDGDPFPGPVPHSHSQLDKYDWGEGLDVSSLRPGPHQAHARRRERLTEQALHEMATGEMLLQEEDGFLEADEGEDTADISQSELRDAVDITSATKQFELRLRQFGPYCANYTRNGRQLVLGGSLGHVAALDWVTKQLMCEVSVGESVHDVKWLHNENMFAVAQKEWVFVYDSQGTELHCLKTLHRALKLEFLPYHFLLTCCTERGLLNWLDVSTGRIVTQTHTRMGRLGVMCQNPANAVLCLGHTRGVVSMWTPSVPEPVAKILCHPHPVQAVSVDHTGTYLATGSVDRTVKVWDLRTYGCLQSYRLGAGASHLQWSQKHLLAAAVGNTVEVYRDCITGTPDRPYLRHKMAGSVSGLQFCPYEDVLGCGHRNGFTSMLVPGAGQANFDAYESNPYQTKKQRREAEVKQLLEKRRLGPPIGIDTTGIRSHIAISIHRRIGVRSSIQPELITLDPVALGQVDTATLQEKVQAKEKLLFVKTPKIDYTPRKKTKGRSKDGKMAARKKGVRGLEQRKYIKEAKKASKALIEAEKGPAKAATATKKAVLDRFKKKSL</sequence>
<dbReference type="GO" id="GO:0032040">
    <property type="term" value="C:small-subunit processome"/>
    <property type="evidence" value="ECO:0007669"/>
    <property type="project" value="TreeGrafter"/>
</dbReference>
<evidence type="ECO:0000313" key="9">
    <source>
        <dbReference type="EMBL" id="KAF0289282.1"/>
    </source>
</evidence>
<keyword evidence="10" id="KW-1185">Reference proteome</keyword>
<accession>A0A6A4VFJ8</accession>
<reference evidence="9 10" key="1">
    <citation type="submission" date="2019-07" db="EMBL/GenBank/DDBJ databases">
        <title>Draft genome assembly of a fouling barnacle, Amphibalanus amphitrite (Darwin, 1854): The first reference genome for Thecostraca.</title>
        <authorList>
            <person name="Kim W."/>
        </authorList>
    </citation>
    <scope>NUCLEOTIDE SEQUENCE [LARGE SCALE GENOMIC DNA]</scope>
    <source>
        <strain evidence="9">SNU_AA5</strain>
        <tissue evidence="9">Soma without cirri and trophi</tissue>
    </source>
</reference>
<feature type="repeat" description="WD" evidence="6">
    <location>
        <begin position="318"/>
        <end position="359"/>
    </location>
</feature>
<keyword evidence="2" id="KW-0698">rRNA processing</keyword>
<dbReference type="OrthoDB" id="10251154at2759"/>
<dbReference type="InterPro" id="IPR001680">
    <property type="entry name" value="WD40_rpt"/>
</dbReference>
<dbReference type="SUPFAM" id="SSF50978">
    <property type="entry name" value="WD40 repeat-like"/>
    <property type="match status" value="1"/>
</dbReference>
<dbReference type="Pfam" id="PF08149">
    <property type="entry name" value="BING4CT"/>
    <property type="match status" value="1"/>
</dbReference>
<protein>
    <submittedName>
        <fullName evidence="9">WD repeat-containing protein 46</fullName>
    </submittedName>
</protein>
<dbReference type="SMART" id="SM00320">
    <property type="entry name" value="WD40"/>
    <property type="match status" value="3"/>
</dbReference>
<dbReference type="GO" id="GO:0000462">
    <property type="term" value="P:maturation of SSU-rRNA from tricistronic rRNA transcript (SSU-rRNA, 5.8S rRNA, LSU-rRNA)"/>
    <property type="evidence" value="ECO:0007669"/>
    <property type="project" value="TreeGrafter"/>
</dbReference>
<organism evidence="9 10">
    <name type="scientific">Amphibalanus amphitrite</name>
    <name type="common">Striped barnacle</name>
    <name type="synonym">Balanus amphitrite</name>
    <dbReference type="NCBI Taxonomy" id="1232801"/>
    <lineage>
        <taxon>Eukaryota</taxon>
        <taxon>Metazoa</taxon>
        <taxon>Ecdysozoa</taxon>
        <taxon>Arthropoda</taxon>
        <taxon>Crustacea</taxon>
        <taxon>Multicrustacea</taxon>
        <taxon>Cirripedia</taxon>
        <taxon>Thoracica</taxon>
        <taxon>Thoracicalcarea</taxon>
        <taxon>Balanomorpha</taxon>
        <taxon>Balanoidea</taxon>
        <taxon>Balanidae</taxon>
        <taxon>Amphibalaninae</taxon>
        <taxon>Amphibalanus</taxon>
    </lineage>
</organism>
<dbReference type="PROSITE" id="PS00678">
    <property type="entry name" value="WD_REPEATS_1"/>
    <property type="match status" value="1"/>
</dbReference>